<sequence length="132" mass="15465">MKWSIQQCVQFLPIFGKIHGQPTISFGYVIDLLCQHFKNLTVTNCDANNHMRKKCHYKLTVRYVVAYDDDTALLQWYESVPSWMVLEINFFSEYILIDEPGFVINTLSIAQITGPTLKNYEKYPFLKLKYVA</sequence>
<evidence type="ECO:0000313" key="2">
    <source>
        <dbReference type="Proteomes" id="UP000646827"/>
    </source>
</evidence>
<evidence type="ECO:0000313" key="1">
    <source>
        <dbReference type="EMBL" id="KAG2220683.1"/>
    </source>
</evidence>
<dbReference type="EMBL" id="JAEPRB010000133">
    <property type="protein sequence ID" value="KAG2220683.1"/>
    <property type="molecule type" value="Genomic_DNA"/>
</dbReference>
<accession>A0A8H7S1Y4</accession>
<protein>
    <submittedName>
        <fullName evidence="1">Uncharacterized protein</fullName>
    </submittedName>
</protein>
<gene>
    <name evidence="1" type="ORF">INT45_008226</name>
</gene>
<organism evidence="1 2">
    <name type="scientific">Circinella minor</name>
    <dbReference type="NCBI Taxonomy" id="1195481"/>
    <lineage>
        <taxon>Eukaryota</taxon>
        <taxon>Fungi</taxon>
        <taxon>Fungi incertae sedis</taxon>
        <taxon>Mucoromycota</taxon>
        <taxon>Mucoromycotina</taxon>
        <taxon>Mucoromycetes</taxon>
        <taxon>Mucorales</taxon>
        <taxon>Lichtheimiaceae</taxon>
        <taxon>Circinella</taxon>
    </lineage>
</organism>
<keyword evidence="2" id="KW-1185">Reference proteome</keyword>
<comment type="caution">
    <text evidence="1">The sequence shown here is derived from an EMBL/GenBank/DDBJ whole genome shotgun (WGS) entry which is preliminary data.</text>
</comment>
<reference evidence="1 2" key="1">
    <citation type="submission" date="2020-12" db="EMBL/GenBank/DDBJ databases">
        <title>Metabolic potential, ecology and presence of endohyphal bacteria is reflected in genomic diversity of Mucoromycotina.</title>
        <authorList>
            <person name="Muszewska A."/>
            <person name="Okrasinska A."/>
            <person name="Steczkiewicz K."/>
            <person name="Drgas O."/>
            <person name="Orlowska M."/>
            <person name="Perlinska-Lenart U."/>
            <person name="Aleksandrzak-Piekarczyk T."/>
            <person name="Szatraj K."/>
            <person name="Zielenkiewicz U."/>
            <person name="Pilsyk S."/>
            <person name="Malc E."/>
            <person name="Mieczkowski P."/>
            <person name="Kruszewska J.S."/>
            <person name="Biernat P."/>
            <person name="Pawlowska J."/>
        </authorList>
    </citation>
    <scope>NUCLEOTIDE SEQUENCE [LARGE SCALE GENOMIC DNA]</scope>
    <source>
        <strain evidence="1 2">CBS 142.35</strain>
    </source>
</reference>
<proteinExistence type="predicted"/>
<dbReference type="AlphaFoldDB" id="A0A8H7S1Y4"/>
<dbReference type="Proteomes" id="UP000646827">
    <property type="component" value="Unassembled WGS sequence"/>
</dbReference>
<name>A0A8H7S1Y4_9FUNG</name>